<feature type="region of interest" description="Disordered" evidence="7">
    <location>
        <begin position="121"/>
        <end position="160"/>
    </location>
</feature>
<dbReference type="Proteomes" id="UP001150907">
    <property type="component" value="Unassembled WGS sequence"/>
</dbReference>
<keyword evidence="4 6" id="KW-0694">RNA-binding</keyword>
<evidence type="ECO:0000256" key="4">
    <source>
        <dbReference type="ARBA" id="ARBA00022884"/>
    </source>
</evidence>
<evidence type="ECO:0000256" key="1">
    <source>
        <dbReference type="ARBA" id="ARBA00004123"/>
    </source>
</evidence>
<evidence type="ECO:0000313" key="9">
    <source>
        <dbReference type="EMBL" id="KAJ2006795.1"/>
    </source>
</evidence>
<comment type="subcellular location">
    <subcellularLocation>
        <location evidence="2">Cytoplasm</location>
    </subcellularLocation>
    <subcellularLocation>
        <location evidence="1">Nucleus</location>
    </subcellularLocation>
</comment>
<keyword evidence="10" id="KW-1185">Reference proteome</keyword>
<dbReference type="GO" id="GO:0003729">
    <property type="term" value="F:mRNA binding"/>
    <property type="evidence" value="ECO:0007669"/>
    <property type="project" value="InterPro"/>
</dbReference>
<proteinExistence type="predicted"/>
<sequence length="160" mass="17339">MPEQVSIAIAGSAPPSTTADASAASLKDEPQRSVEGWVVVVTGVHEEAREEDLRDKFSDYGAIRNLHLNLDRQTGYAKGYALIEFAARSEAAGAVENASGAYLLGSQINVDFAFVADSPGAPGLPHRINRSAPRDRRQSARPPRHADEQRTRERSPDRGF</sequence>
<dbReference type="AlphaFoldDB" id="A0A9W8BH12"/>
<dbReference type="Gene3D" id="3.30.70.330">
    <property type="match status" value="1"/>
</dbReference>
<evidence type="ECO:0000313" key="10">
    <source>
        <dbReference type="Proteomes" id="UP001150907"/>
    </source>
</evidence>
<feature type="compositionally biased region" description="Low complexity" evidence="7">
    <location>
        <begin position="10"/>
        <end position="25"/>
    </location>
</feature>
<dbReference type="OrthoDB" id="15688at2759"/>
<dbReference type="Pfam" id="PF00076">
    <property type="entry name" value="RRM_1"/>
    <property type="match status" value="1"/>
</dbReference>
<evidence type="ECO:0000256" key="3">
    <source>
        <dbReference type="ARBA" id="ARBA00022490"/>
    </source>
</evidence>
<dbReference type="EMBL" id="JANBQF010000047">
    <property type="protein sequence ID" value="KAJ2006795.1"/>
    <property type="molecule type" value="Genomic_DNA"/>
</dbReference>
<dbReference type="InterPro" id="IPR033744">
    <property type="entry name" value="RRM_RBM8"/>
</dbReference>
<dbReference type="InterPro" id="IPR000504">
    <property type="entry name" value="RRM_dom"/>
</dbReference>
<dbReference type="SMART" id="SM00360">
    <property type="entry name" value="RRM"/>
    <property type="match status" value="1"/>
</dbReference>
<organism evidence="9 10">
    <name type="scientific">Coemansia thaxteri</name>
    <dbReference type="NCBI Taxonomy" id="2663907"/>
    <lineage>
        <taxon>Eukaryota</taxon>
        <taxon>Fungi</taxon>
        <taxon>Fungi incertae sedis</taxon>
        <taxon>Zoopagomycota</taxon>
        <taxon>Kickxellomycotina</taxon>
        <taxon>Kickxellomycetes</taxon>
        <taxon>Kickxellales</taxon>
        <taxon>Kickxellaceae</taxon>
        <taxon>Coemansia</taxon>
    </lineage>
</organism>
<accession>A0A9W8BH12</accession>
<dbReference type="PROSITE" id="PS50102">
    <property type="entry name" value="RRM"/>
    <property type="match status" value="1"/>
</dbReference>
<evidence type="ECO:0000256" key="6">
    <source>
        <dbReference type="PROSITE-ProRule" id="PRU00176"/>
    </source>
</evidence>
<evidence type="ECO:0000256" key="7">
    <source>
        <dbReference type="SAM" id="MobiDB-lite"/>
    </source>
</evidence>
<dbReference type="PANTHER" id="PTHR45894">
    <property type="entry name" value="RNA-BINDING PROTEIN 8A"/>
    <property type="match status" value="1"/>
</dbReference>
<comment type="caution">
    <text evidence="9">The sequence shown here is derived from an EMBL/GenBank/DDBJ whole genome shotgun (WGS) entry which is preliminary data.</text>
</comment>
<dbReference type="InterPro" id="IPR012677">
    <property type="entry name" value="Nucleotide-bd_a/b_plait_sf"/>
</dbReference>
<keyword evidence="5" id="KW-0539">Nucleus</keyword>
<evidence type="ECO:0000256" key="5">
    <source>
        <dbReference type="ARBA" id="ARBA00023242"/>
    </source>
</evidence>
<feature type="domain" description="RRM" evidence="8">
    <location>
        <begin position="37"/>
        <end position="115"/>
    </location>
</feature>
<dbReference type="GO" id="GO:0006396">
    <property type="term" value="P:RNA processing"/>
    <property type="evidence" value="ECO:0007669"/>
    <property type="project" value="InterPro"/>
</dbReference>
<keyword evidence="3" id="KW-0963">Cytoplasm</keyword>
<dbReference type="CDD" id="cd12324">
    <property type="entry name" value="RRM_RBM8"/>
    <property type="match status" value="1"/>
</dbReference>
<reference evidence="9" key="1">
    <citation type="submission" date="2022-07" db="EMBL/GenBank/DDBJ databases">
        <title>Phylogenomic reconstructions and comparative analyses of Kickxellomycotina fungi.</title>
        <authorList>
            <person name="Reynolds N.K."/>
            <person name="Stajich J.E."/>
            <person name="Barry K."/>
            <person name="Grigoriev I.V."/>
            <person name="Crous P."/>
            <person name="Smith M.E."/>
        </authorList>
    </citation>
    <scope>NUCLEOTIDE SEQUENCE</scope>
    <source>
        <strain evidence="9">IMI 214461</strain>
    </source>
</reference>
<dbReference type="PRINTS" id="PR01738">
    <property type="entry name" value="RNABINDINGM8"/>
</dbReference>
<feature type="compositionally biased region" description="Basic and acidic residues" evidence="7">
    <location>
        <begin position="132"/>
        <end position="160"/>
    </location>
</feature>
<dbReference type="InterPro" id="IPR035979">
    <property type="entry name" value="RBD_domain_sf"/>
</dbReference>
<dbReference type="GO" id="GO:0005737">
    <property type="term" value="C:cytoplasm"/>
    <property type="evidence" value="ECO:0007669"/>
    <property type="project" value="UniProtKB-SubCell"/>
</dbReference>
<gene>
    <name evidence="9" type="ORF">H4R26_001162</name>
</gene>
<evidence type="ECO:0000259" key="8">
    <source>
        <dbReference type="PROSITE" id="PS50102"/>
    </source>
</evidence>
<feature type="region of interest" description="Disordered" evidence="7">
    <location>
        <begin position="1"/>
        <end position="28"/>
    </location>
</feature>
<dbReference type="GO" id="GO:0005634">
    <property type="term" value="C:nucleus"/>
    <property type="evidence" value="ECO:0007669"/>
    <property type="project" value="UniProtKB-SubCell"/>
</dbReference>
<evidence type="ECO:0000256" key="2">
    <source>
        <dbReference type="ARBA" id="ARBA00004496"/>
    </source>
</evidence>
<dbReference type="InterPro" id="IPR008111">
    <property type="entry name" value="RNA-bd_8"/>
</dbReference>
<protein>
    <recommendedName>
        <fullName evidence="8">RRM domain-containing protein</fullName>
    </recommendedName>
</protein>
<dbReference type="SUPFAM" id="SSF54928">
    <property type="entry name" value="RNA-binding domain, RBD"/>
    <property type="match status" value="1"/>
</dbReference>
<name>A0A9W8BH12_9FUNG</name>